<accession>A0AAW9ZQ84</accession>
<name>A0AAW9ZQ84_9XANT</name>
<evidence type="ECO:0000313" key="2">
    <source>
        <dbReference type="Proteomes" id="UP000548771"/>
    </source>
</evidence>
<organism evidence="1 2">
    <name type="scientific">Xanthomonas hortorum pv. pelargonii</name>
    <dbReference type="NCBI Taxonomy" id="453602"/>
    <lineage>
        <taxon>Bacteria</taxon>
        <taxon>Pseudomonadati</taxon>
        <taxon>Pseudomonadota</taxon>
        <taxon>Gammaproteobacteria</taxon>
        <taxon>Lysobacterales</taxon>
        <taxon>Lysobacteraceae</taxon>
        <taxon>Xanthomonas</taxon>
    </lineage>
</organism>
<dbReference type="EMBL" id="SMDX01000011">
    <property type="protein sequence ID" value="NMI22205.1"/>
    <property type="molecule type" value="Genomic_DNA"/>
</dbReference>
<reference evidence="2" key="1">
    <citation type="journal article" date="2020" name="Syst. Appl. Microbiol.">
        <title>Clarifying the taxonomy of the causal agent of bacterial leaf spot of lettuce through a polyphasic approach reveals that Xanthomonas cynarae Trebaol et al. 2000 emend. Timilsina et al. 2019 is a later heterotypic synonym of Xanthomonas hortorum Vauterin et al. 1995.</title>
        <authorList>
            <person name="Moriniere L."/>
            <person name="Burlet A."/>
            <person name="Rosenthal E.R."/>
            <person name="Nesme X."/>
            <person name="Portier P."/>
            <person name="Bull C.T."/>
            <person name="Lavire C."/>
            <person name="Fischer-Le Saux M."/>
            <person name="Bertolla F."/>
        </authorList>
    </citation>
    <scope>NUCLEOTIDE SEQUENCE [LARGE SCALE GENOMIC DNA]</scope>
    <source>
        <strain evidence="2">CFBP2533</strain>
    </source>
</reference>
<sequence>MAETITPGRDDITSRGRGDVPYCPQAGWQLGAANKSSRTPQRWRQRAGHTAFVGEWSDVGRAVTLLGSRGADQTAHHRTAALLALLATMHTDTLDWSLPAHRRGTLRGMDAA</sequence>
<dbReference type="Proteomes" id="UP000548771">
    <property type="component" value="Unassembled WGS sequence"/>
</dbReference>
<comment type="caution">
    <text evidence="1">The sequence shown here is derived from an EMBL/GenBank/DDBJ whole genome shotgun (WGS) entry which is preliminary data.</text>
</comment>
<evidence type="ECO:0000313" key="1">
    <source>
        <dbReference type="EMBL" id="NMI22205.1"/>
    </source>
</evidence>
<dbReference type="AlphaFoldDB" id="A0AAW9ZQ84"/>
<proteinExistence type="predicted"/>
<gene>
    <name evidence="1" type="ORF">E1J24_10190</name>
</gene>
<protein>
    <submittedName>
        <fullName evidence="1">Uncharacterized protein</fullName>
    </submittedName>
</protein>